<dbReference type="InterPro" id="IPR029787">
    <property type="entry name" value="Nucleotide_cyclase"/>
</dbReference>
<dbReference type="PANTHER" id="PTHR33121">
    <property type="entry name" value="CYCLIC DI-GMP PHOSPHODIESTERASE PDEF"/>
    <property type="match status" value="1"/>
</dbReference>
<dbReference type="EMBL" id="FOJN01000009">
    <property type="protein sequence ID" value="SFA54739.1"/>
    <property type="molecule type" value="Genomic_DNA"/>
</dbReference>
<accession>A0A1I0TSK1</accession>
<feature type="transmembrane region" description="Helical" evidence="1">
    <location>
        <begin position="154"/>
        <end position="173"/>
    </location>
</feature>
<dbReference type="Gene3D" id="3.30.70.270">
    <property type="match status" value="1"/>
</dbReference>
<dbReference type="SUPFAM" id="SSF141868">
    <property type="entry name" value="EAL domain-like"/>
    <property type="match status" value="1"/>
</dbReference>
<dbReference type="RefSeq" id="WP_068361276.1">
    <property type="nucleotide sequence ID" value="NZ_FOJN01000009.1"/>
</dbReference>
<dbReference type="InterPro" id="IPR000160">
    <property type="entry name" value="GGDEF_dom"/>
</dbReference>
<dbReference type="InterPro" id="IPR001633">
    <property type="entry name" value="EAL_dom"/>
</dbReference>
<evidence type="ECO:0000256" key="1">
    <source>
        <dbReference type="SAM" id="Phobius"/>
    </source>
</evidence>
<dbReference type="PANTHER" id="PTHR33121:SF76">
    <property type="entry name" value="SIGNALING PROTEIN"/>
    <property type="match status" value="1"/>
</dbReference>
<evidence type="ECO:0000313" key="3">
    <source>
        <dbReference type="EMBL" id="SFA54739.1"/>
    </source>
</evidence>
<evidence type="ECO:0000259" key="2">
    <source>
        <dbReference type="PROSITE" id="PS50883"/>
    </source>
</evidence>
<gene>
    <name evidence="3" type="ORF">SAMN05444374_10990</name>
</gene>
<name>A0A1I0TSK1_9NOCA</name>
<dbReference type="Gene3D" id="3.20.20.450">
    <property type="entry name" value="EAL domain"/>
    <property type="match status" value="1"/>
</dbReference>
<dbReference type="GO" id="GO:0071111">
    <property type="term" value="F:cyclic-guanylate-specific phosphodiesterase activity"/>
    <property type="evidence" value="ECO:0007669"/>
    <property type="project" value="InterPro"/>
</dbReference>
<dbReference type="SMART" id="SM00267">
    <property type="entry name" value="GGDEF"/>
    <property type="match status" value="1"/>
</dbReference>
<dbReference type="CDD" id="cd01948">
    <property type="entry name" value="EAL"/>
    <property type="match status" value="1"/>
</dbReference>
<keyword evidence="1" id="KW-0472">Membrane</keyword>
<dbReference type="SMART" id="SM00052">
    <property type="entry name" value="EAL"/>
    <property type="match status" value="1"/>
</dbReference>
<dbReference type="InterPro" id="IPR043128">
    <property type="entry name" value="Rev_trsase/Diguanyl_cyclase"/>
</dbReference>
<dbReference type="OrthoDB" id="23692at2"/>
<feature type="transmembrane region" description="Helical" evidence="1">
    <location>
        <begin position="79"/>
        <end position="99"/>
    </location>
</feature>
<dbReference type="Proteomes" id="UP000182054">
    <property type="component" value="Unassembled WGS sequence"/>
</dbReference>
<dbReference type="InterPro" id="IPR050706">
    <property type="entry name" value="Cyclic-di-GMP_PDE-like"/>
</dbReference>
<dbReference type="InterPro" id="IPR035919">
    <property type="entry name" value="EAL_sf"/>
</dbReference>
<keyword evidence="1" id="KW-0812">Transmembrane</keyword>
<keyword evidence="1" id="KW-1133">Transmembrane helix</keyword>
<feature type="transmembrane region" description="Helical" evidence="1">
    <location>
        <begin position="27"/>
        <end position="46"/>
    </location>
</feature>
<dbReference type="AlphaFoldDB" id="A0A1I0TSK1"/>
<proteinExistence type="predicted"/>
<feature type="transmembrane region" description="Helical" evidence="1">
    <location>
        <begin position="128"/>
        <end position="148"/>
    </location>
</feature>
<dbReference type="PROSITE" id="PS50883">
    <property type="entry name" value="EAL"/>
    <property type="match status" value="1"/>
</dbReference>
<evidence type="ECO:0000313" key="4">
    <source>
        <dbReference type="Proteomes" id="UP000182054"/>
    </source>
</evidence>
<reference evidence="3 4" key="1">
    <citation type="submission" date="2016-10" db="EMBL/GenBank/DDBJ databases">
        <authorList>
            <person name="de Groot N.N."/>
        </authorList>
    </citation>
    <scope>NUCLEOTIDE SEQUENCE [LARGE SCALE GENOMIC DNA]</scope>
    <source>
        <strain evidence="3 4">DSM 44908</strain>
    </source>
</reference>
<protein>
    <submittedName>
        <fullName evidence="3">EAL domain, c-di-GMP-specific phosphodiesterase class I (Or its enzymatically inactive variant)</fullName>
    </submittedName>
</protein>
<dbReference type="SUPFAM" id="SSF55073">
    <property type="entry name" value="Nucleotide cyclase"/>
    <property type="match status" value="1"/>
</dbReference>
<feature type="domain" description="EAL" evidence="2">
    <location>
        <begin position="342"/>
        <end position="581"/>
    </location>
</feature>
<dbReference type="GeneID" id="85486352"/>
<dbReference type="Pfam" id="PF00563">
    <property type="entry name" value="EAL"/>
    <property type="match status" value="1"/>
</dbReference>
<organism evidence="3 4">
    <name type="scientific">Rhodococcoides kroppenstedtii</name>
    <dbReference type="NCBI Taxonomy" id="293050"/>
    <lineage>
        <taxon>Bacteria</taxon>
        <taxon>Bacillati</taxon>
        <taxon>Actinomycetota</taxon>
        <taxon>Actinomycetes</taxon>
        <taxon>Mycobacteriales</taxon>
        <taxon>Nocardiaceae</taxon>
        <taxon>Rhodococcoides</taxon>
    </lineage>
</organism>
<dbReference type="Pfam" id="PF00990">
    <property type="entry name" value="GGDEF"/>
    <property type="match status" value="1"/>
</dbReference>
<feature type="transmembrane region" description="Helical" evidence="1">
    <location>
        <begin position="52"/>
        <end position="72"/>
    </location>
</feature>
<sequence>MISQRISPDPVLSFLVMTPKPAERSRLIIALVTVLVGASGLTLLPADALRPGGNVVVIVAAATTLPVAAFWIAGRRPPWFETAFVAYATVGVVSVLAVYSSPFSAIPSCSALVLISMYAAAFTSPRILLIQVTVSAVVLTAFAVGALTSNVDRWFVVTHLLSVAALFAAPFVMRYYVAFLRRQVDESQRDPVTGLLTRRGLYNRVTALARAVPPGRALGVVTAEVVALSDLEERYGHAVVDDVVVEMAERLTASSPDDALVSRLDADHLLSVFPVTENRAESAVQHVAATVTTTPLRSAPAGVRVGSVVEPFTAAEDPGTLLHRALSRAQAAMHRTAPSRSDGDVHRAVSTLVADGGPRIVFQPVCATADLAIVGYEALSRFPAGSGSPVTWFADAETVGLRVQLEMAAITNALRDSTALPADAFLSVNASSATLVSSELAAAMTAHLPVRRLILEITEHDRIDDYASVRAAIAALRAAGVVISVDDVGSGYSGLRQLVELEPAVVKLDASIVRGVDRDPMRRAAAVSITTFTREIGARSVFEGVETEAELAVAAEVGADMVQGYLLGRPAPPPLIDNHCR</sequence>